<dbReference type="PANTHER" id="PTHR30273:SF2">
    <property type="entry name" value="PROTEIN FECR"/>
    <property type="match status" value="1"/>
</dbReference>
<dbReference type="Pfam" id="PF16344">
    <property type="entry name" value="FecR_C"/>
    <property type="match status" value="1"/>
</dbReference>
<evidence type="ECO:0000259" key="3">
    <source>
        <dbReference type="Pfam" id="PF16344"/>
    </source>
</evidence>
<dbReference type="InterPro" id="IPR006860">
    <property type="entry name" value="FecR"/>
</dbReference>
<evidence type="ECO:0000259" key="2">
    <source>
        <dbReference type="Pfam" id="PF04773"/>
    </source>
</evidence>
<protein>
    <submittedName>
        <fullName evidence="4">FecR domain-containing protein</fullName>
    </submittedName>
</protein>
<dbReference type="GO" id="GO:0016989">
    <property type="term" value="F:sigma factor antagonist activity"/>
    <property type="evidence" value="ECO:0007669"/>
    <property type="project" value="TreeGrafter"/>
</dbReference>
<dbReference type="InterPro" id="IPR012373">
    <property type="entry name" value="Ferrdict_sens_TM"/>
</dbReference>
<dbReference type="AlphaFoldDB" id="A0AB33IRE6"/>
<accession>A0AB33IRE6</accession>
<reference evidence="4" key="1">
    <citation type="submission" date="2024-07" db="EMBL/GenBank/DDBJ databases">
        <title>Complete genome sequence of Prevotella sp. YM-2024 GTC17253.</title>
        <authorList>
            <person name="Hayashi M."/>
            <person name="Muto Y."/>
            <person name="Tanaka K."/>
            <person name="Niwa H."/>
        </authorList>
    </citation>
    <scope>NUCLEOTIDE SEQUENCE</scope>
    <source>
        <strain evidence="4">GTC17253</strain>
    </source>
</reference>
<evidence type="ECO:0000256" key="1">
    <source>
        <dbReference type="SAM" id="Phobius"/>
    </source>
</evidence>
<feature type="domain" description="Protein FecR C-terminal" evidence="3">
    <location>
        <begin position="258"/>
        <end position="325"/>
    </location>
</feature>
<dbReference type="InterPro" id="IPR032508">
    <property type="entry name" value="FecR_C"/>
</dbReference>
<organism evidence="4">
    <name type="scientific">Prevotella sp. GTC17253</name>
    <dbReference type="NCBI Taxonomy" id="3236793"/>
    <lineage>
        <taxon>Bacteria</taxon>
        <taxon>Pseudomonadati</taxon>
        <taxon>Bacteroidota</taxon>
        <taxon>Bacteroidia</taxon>
        <taxon>Bacteroidales</taxon>
        <taxon>Prevotellaceae</taxon>
        <taxon>Prevotella</taxon>
    </lineage>
</organism>
<sequence>MADLEDKYLADQLTPEELQQLRKDVALQTDREVGDVMQRRWLGAHFEDRFEASDGLMADVKHTLMSQLHHDIGLQRSSWRTHIWAVAAIALILLLAGTTWYFYQLGSAALSQSVVVATGGGEHAHVALPDGTLLELNGNSRVSYAPQDFNQGRRHVSLVGEAYVKVAKDATHPFKLTTEKAQVVVLGTTFNLAAYPQSDITELSLEEGSVNFTSLQTNTYVSLKAGQKVTMDNLSGSMKTYNLKTDVVDAGLWRQGVIVFRNAPLSEVLDKVEEVFSVEVITKVPDYADDVLTGVVSNRNINDILDVIRKTYHLRVVKQGQKVIISKD</sequence>
<name>A0AB33IRE6_9BACT</name>
<dbReference type="PANTHER" id="PTHR30273">
    <property type="entry name" value="PERIPLASMIC SIGNAL SENSOR AND SIGMA FACTOR ACTIVATOR FECR-RELATED"/>
    <property type="match status" value="1"/>
</dbReference>
<dbReference type="Gene3D" id="3.55.50.30">
    <property type="match status" value="1"/>
</dbReference>
<keyword evidence="1" id="KW-0472">Membrane</keyword>
<evidence type="ECO:0000313" key="4">
    <source>
        <dbReference type="EMBL" id="BFO72220.1"/>
    </source>
</evidence>
<proteinExistence type="predicted"/>
<dbReference type="PIRSF" id="PIRSF018266">
    <property type="entry name" value="FecR"/>
    <property type="match status" value="1"/>
</dbReference>
<feature type="transmembrane region" description="Helical" evidence="1">
    <location>
        <begin position="83"/>
        <end position="103"/>
    </location>
</feature>
<dbReference type="Pfam" id="PF04773">
    <property type="entry name" value="FecR"/>
    <property type="match status" value="1"/>
</dbReference>
<dbReference type="EMBL" id="AP035785">
    <property type="protein sequence ID" value="BFO72220.1"/>
    <property type="molecule type" value="Genomic_DNA"/>
</dbReference>
<keyword evidence="1" id="KW-0812">Transmembrane</keyword>
<keyword evidence="1" id="KW-1133">Transmembrane helix</keyword>
<dbReference type="Gene3D" id="2.60.120.1440">
    <property type="match status" value="1"/>
</dbReference>
<feature type="domain" description="FecR protein" evidence="2">
    <location>
        <begin position="116"/>
        <end position="211"/>
    </location>
</feature>
<gene>
    <name evidence="4" type="ORF">GTC17253_21860</name>
</gene>